<accession>A0A0F6VZH7</accession>
<evidence type="ECO:0008006" key="4">
    <source>
        <dbReference type="Google" id="ProtNLM"/>
    </source>
</evidence>
<dbReference type="EMBL" id="CP011125">
    <property type="protein sequence ID" value="AKF03593.1"/>
    <property type="molecule type" value="Genomic_DNA"/>
</dbReference>
<sequence length="309" mass="32940">MRGLSRALLVVATLLTSAPAAAQDLGHRLIGTQGLHAGRLREPGLYVADQLGYYHADTLRDREGAVVPIEDLRVDALANALGLSLVVELPDELTHVAITAAVPLARASLSADVPEASLDNAGLGDVYVQPLSLGWRLPHVDVVTGYALYLPTGLFRLGEGGISSGHITHELSLGTTIFADDERRYFASAMASYDLHQTKNAIDIRRGDTLTIQGGIGATLFELVDVGVVGAALWQTRDDEGADVPLVLQGARDRVLALGGEISVALPSIPGRIGARYVHELDVRSRTEGQVLAFQLALVAWRPEPRSSR</sequence>
<reference evidence="2 3" key="1">
    <citation type="submission" date="2015-03" db="EMBL/GenBank/DDBJ databases">
        <title>Genome assembly of Sandaracinus amylolyticus DSM 53668.</title>
        <authorList>
            <person name="Sharma G."/>
            <person name="Subramanian S."/>
        </authorList>
    </citation>
    <scope>NUCLEOTIDE SEQUENCE [LARGE SCALE GENOMIC DNA]</scope>
    <source>
        <strain evidence="2 3">DSM 53668</strain>
    </source>
</reference>
<evidence type="ECO:0000313" key="2">
    <source>
        <dbReference type="EMBL" id="AKF03593.1"/>
    </source>
</evidence>
<dbReference type="RefSeq" id="WP_053231037.1">
    <property type="nucleotide sequence ID" value="NZ_CP011125.1"/>
</dbReference>
<feature type="signal peptide" evidence="1">
    <location>
        <begin position="1"/>
        <end position="22"/>
    </location>
</feature>
<evidence type="ECO:0000313" key="3">
    <source>
        <dbReference type="Proteomes" id="UP000034883"/>
    </source>
</evidence>
<gene>
    <name evidence="2" type="ORF">DB32_000742</name>
</gene>
<dbReference type="OrthoDB" id="9798341at2"/>
<protein>
    <recommendedName>
        <fullName evidence="4">Transporter</fullName>
    </recommendedName>
</protein>
<dbReference type="AlphaFoldDB" id="A0A0F6VZH7"/>
<dbReference type="Pfam" id="PF13557">
    <property type="entry name" value="Phenol_MetA_deg"/>
    <property type="match status" value="1"/>
</dbReference>
<organism evidence="2 3">
    <name type="scientific">Sandaracinus amylolyticus</name>
    <dbReference type="NCBI Taxonomy" id="927083"/>
    <lineage>
        <taxon>Bacteria</taxon>
        <taxon>Pseudomonadati</taxon>
        <taxon>Myxococcota</taxon>
        <taxon>Polyangia</taxon>
        <taxon>Polyangiales</taxon>
        <taxon>Sandaracinaceae</taxon>
        <taxon>Sandaracinus</taxon>
    </lineage>
</organism>
<name>A0A0F6VZH7_9BACT</name>
<feature type="chain" id="PRO_5002511066" description="Transporter" evidence="1">
    <location>
        <begin position="23"/>
        <end position="309"/>
    </location>
</feature>
<keyword evidence="3" id="KW-1185">Reference proteome</keyword>
<keyword evidence="1" id="KW-0732">Signal</keyword>
<dbReference type="InterPro" id="IPR025737">
    <property type="entry name" value="FApF"/>
</dbReference>
<proteinExistence type="predicted"/>
<dbReference type="Proteomes" id="UP000034883">
    <property type="component" value="Chromosome"/>
</dbReference>
<dbReference type="STRING" id="927083.DB32_000742"/>
<dbReference type="KEGG" id="samy:DB32_000742"/>
<evidence type="ECO:0000256" key="1">
    <source>
        <dbReference type="SAM" id="SignalP"/>
    </source>
</evidence>